<evidence type="ECO:0000259" key="5">
    <source>
        <dbReference type="PROSITE" id="PS50932"/>
    </source>
</evidence>
<dbReference type="SUPFAM" id="SSF53822">
    <property type="entry name" value="Periplasmic binding protein-like I"/>
    <property type="match status" value="1"/>
</dbReference>
<dbReference type="Pfam" id="PF00356">
    <property type="entry name" value="LacI"/>
    <property type="match status" value="1"/>
</dbReference>
<evidence type="ECO:0000313" key="6">
    <source>
        <dbReference type="EMBL" id="MDP9835940.1"/>
    </source>
</evidence>
<dbReference type="PANTHER" id="PTHR30146:SF109">
    <property type="entry name" value="HTH-TYPE TRANSCRIPTIONAL REGULATOR GALS"/>
    <property type="match status" value="1"/>
</dbReference>
<name>A0ABT9PP14_9HYPH</name>
<dbReference type="RefSeq" id="WP_306831095.1">
    <property type="nucleotide sequence ID" value="NZ_JAUSRF010000002.1"/>
</dbReference>
<keyword evidence="3" id="KW-0804">Transcription</keyword>
<sequence length="362" mass="39981">MPLEDLEERRPARRTKGAGRGSDAAKPTLRTIAELTGLAVTTVSRALADAPQIALETRQRVAQVAAEIGYLPDRAAQRLRTGRTNVISLILDPHEEILGYATSMIKGVTAALRGTPYHLVISPHFSDSPQIEPVEHIIRNRLADGIIFTRTEPMDQRVKLLMQNDFPFICHGRTELATPHPFVDYDNYDFAYRAAKKLIASGCAKLTIVLPPETFTFAHHMRHGFMTAVREEGVGFEIATGITLDSKSDDIRRYFDKRLSQPSPPDGFVCGGEVVAMAIMAACYDHGLLPGREVDFVAKQTSGLFDQIRPRVETIYEDLTEAGLLMGQLLLRRIAGPVAVGELQHLQRLAEELPPSPPSSRP</sequence>
<dbReference type="EMBL" id="JAUSRF010000002">
    <property type="protein sequence ID" value="MDP9835940.1"/>
    <property type="molecule type" value="Genomic_DNA"/>
</dbReference>
<keyword evidence="1" id="KW-0805">Transcription regulation</keyword>
<proteinExistence type="predicted"/>
<gene>
    <name evidence="6" type="ORF">J2T09_000682</name>
</gene>
<organism evidence="6 7">
    <name type="scientific">Neorhizobium huautlense</name>
    <dbReference type="NCBI Taxonomy" id="67774"/>
    <lineage>
        <taxon>Bacteria</taxon>
        <taxon>Pseudomonadati</taxon>
        <taxon>Pseudomonadota</taxon>
        <taxon>Alphaproteobacteria</taxon>
        <taxon>Hyphomicrobiales</taxon>
        <taxon>Rhizobiaceae</taxon>
        <taxon>Rhizobium/Agrobacterium group</taxon>
        <taxon>Neorhizobium</taxon>
    </lineage>
</organism>
<dbReference type="InterPro" id="IPR028082">
    <property type="entry name" value="Peripla_BP_I"/>
</dbReference>
<dbReference type="CDD" id="cd01392">
    <property type="entry name" value="HTH_LacI"/>
    <property type="match status" value="1"/>
</dbReference>
<dbReference type="PROSITE" id="PS50932">
    <property type="entry name" value="HTH_LACI_2"/>
    <property type="match status" value="1"/>
</dbReference>
<comment type="caution">
    <text evidence="6">The sequence shown here is derived from an EMBL/GenBank/DDBJ whole genome shotgun (WGS) entry which is preliminary data.</text>
</comment>
<dbReference type="SMART" id="SM00354">
    <property type="entry name" value="HTH_LACI"/>
    <property type="match status" value="1"/>
</dbReference>
<dbReference type="Gene3D" id="3.40.50.2300">
    <property type="match status" value="2"/>
</dbReference>
<evidence type="ECO:0000256" key="2">
    <source>
        <dbReference type="ARBA" id="ARBA00023125"/>
    </source>
</evidence>
<keyword evidence="2" id="KW-0238">DNA-binding</keyword>
<dbReference type="Proteomes" id="UP001241472">
    <property type="component" value="Unassembled WGS sequence"/>
</dbReference>
<evidence type="ECO:0000313" key="7">
    <source>
        <dbReference type="Proteomes" id="UP001241472"/>
    </source>
</evidence>
<dbReference type="SUPFAM" id="SSF47413">
    <property type="entry name" value="lambda repressor-like DNA-binding domains"/>
    <property type="match status" value="1"/>
</dbReference>
<evidence type="ECO:0000256" key="1">
    <source>
        <dbReference type="ARBA" id="ARBA00023015"/>
    </source>
</evidence>
<dbReference type="InterPro" id="IPR010982">
    <property type="entry name" value="Lambda_DNA-bd_dom_sf"/>
</dbReference>
<keyword evidence="7" id="KW-1185">Reference proteome</keyword>
<accession>A0ABT9PP14</accession>
<dbReference type="Gene3D" id="1.10.260.40">
    <property type="entry name" value="lambda repressor-like DNA-binding domains"/>
    <property type="match status" value="1"/>
</dbReference>
<dbReference type="CDD" id="cd20009">
    <property type="entry name" value="PBP1_RafR-like"/>
    <property type="match status" value="1"/>
</dbReference>
<reference evidence="6 7" key="1">
    <citation type="submission" date="2023-07" db="EMBL/GenBank/DDBJ databases">
        <title>Sorghum-associated microbial communities from plants grown in Nebraska, USA.</title>
        <authorList>
            <person name="Schachtman D."/>
        </authorList>
    </citation>
    <scope>NUCLEOTIDE SEQUENCE [LARGE SCALE GENOMIC DNA]</scope>
    <source>
        <strain evidence="6 7">DS1307</strain>
    </source>
</reference>
<feature type="region of interest" description="Disordered" evidence="4">
    <location>
        <begin position="1"/>
        <end position="26"/>
    </location>
</feature>
<evidence type="ECO:0000256" key="4">
    <source>
        <dbReference type="SAM" id="MobiDB-lite"/>
    </source>
</evidence>
<feature type="domain" description="HTH lacI-type" evidence="5">
    <location>
        <begin position="27"/>
        <end position="81"/>
    </location>
</feature>
<dbReference type="InterPro" id="IPR000843">
    <property type="entry name" value="HTH_LacI"/>
</dbReference>
<protein>
    <submittedName>
        <fullName evidence="6">LacI family transcriptional regulator</fullName>
    </submittedName>
</protein>
<evidence type="ECO:0000256" key="3">
    <source>
        <dbReference type="ARBA" id="ARBA00023163"/>
    </source>
</evidence>
<dbReference type="InterPro" id="IPR046335">
    <property type="entry name" value="LacI/GalR-like_sensor"/>
</dbReference>
<dbReference type="Pfam" id="PF13377">
    <property type="entry name" value="Peripla_BP_3"/>
    <property type="match status" value="1"/>
</dbReference>
<dbReference type="PANTHER" id="PTHR30146">
    <property type="entry name" value="LACI-RELATED TRANSCRIPTIONAL REPRESSOR"/>
    <property type="match status" value="1"/>
</dbReference>